<feature type="region of interest" description="Disordered" evidence="10">
    <location>
        <begin position="342"/>
        <end position="365"/>
    </location>
</feature>
<evidence type="ECO:0000256" key="6">
    <source>
        <dbReference type="ARBA" id="ARBA00023163"/>
    </source>
</evidence>
<evidence type="ECO:0000256" key="7">
    <source>
        <dbReference type="ARBA" id="ARBA00023242"/>
    </source>
</evidence>
<dbReference type="PANTHER" id="PTHR31804:SF3">
    <property type="entry name" value="MEDIATOR OF RNA POLYMERASE II TRANSCRIPTION SUBUNIT 15"/>
    <property type="match status" value="1"/>
</dbReference>
<dbReference type="InterPro" id="IPR019087">
    <property type="entry name" value="Med15_N"/>
</dbReference>
<dbReference type="InterPro" id="IPR036529">
    <property type="entry name" value="KIX_dom_sf"/>
</dbReference>
<keyword evidence="6 9" id="KW-0804">Transcription</keyword>
<protein>
    <recommendedName>
        <fullName evidence="3 9">Mediator of RNA polymerase II transcription subunit 15</fullName>
    </recommendedName>
    <alternativeName>
        <fullName evidence="8 9">Mediator complex subunit 15</fullName>
    </alternativeName>
</protein>
<organism evidence="14 15">
    <name type="scientific">Chilo suppressalis</name>
    <name type="common">Asiatic rice borer moth</name>
    <dbReference type="NCBI Taxonomy" id="168631"/>
    <lineage>
        <taxon>Eukaryota</taxon>
        <taxon>Metazoa</taxon>
        <taxon>Ecdysozoa</taxon>
        <taxon>Arthropoda</taxon>
        <taxon>Hexapoda</taxon>
        <taxon>Insecta</taxon>
        <taxon>Pterygota</taxon>
        <taxon>Neoptera</taxon>
        <taxon>Endopterygota</taxon>
        <taxon>Lepidoptera</taxon>
        <taxon>Glossata</taxon>
        <taxon>Ditrysia</taxon>
        <taxon>Pyraloidea</taxon>
        <taxon>Crambidae</taxon>
        <taxon>Crambinae</taxon>
        <taxon>Chilo</taxon>
    </lineage>
</organism>
<keyword evidence="5 9" id="KW-0010">Activator</keyword>
<feature type="domain" description="ARC105/Med15 mediator subunit central" evidence="12">
    <location>
        <begin position="443"/>
        <end position="558"/>
    </location>
</feature>
<dbReference type="Pfam" id="PF21538">
    <property type="entry name" value="Med15_M"/>
    <property type="match status" value="1"/>
</dbReference>
<evidence type="ECO:0000256" key="9">
    <source>
        <dbReference type="RuleBase" id="RU364148"/>
    </source>
</evidence>
<evidence type="ECO:0000256" key="3">
    <source>
        <dbReference type="ARBA" id="ARBA00019613"/>
    </source>
</evidence>
<feature type="compositionally biased region" description="Low complexity" evidence="10">
    <location>
        <begin position="80"/>
        <end position="117"/>
    </location>
</feature>
<dbReference type="InterPro" id="IPR048385">
    <property type="entry name" value="Med15_central"/>
</dbReference>
<dbReference type="Pfam" id="PF09606">
    <property type="entry name" value="Med15_N"/>
    <property type="match status" value="1"/>
</dbReference>
<reference evidence="14" key="1">
    <citation type="submission" date="2021-12" db="EMBL/GenBank/DDBJ databases">
        <authorList>
            <person name="King R."/>
        </authorList>
    </citation>
    <scope>NUCLEOTIDE SEQUENCE</scope>
</reference>
<comment type="similarity">
    <text evidence="2 9">Belongs to the Mediator complex subunit 15 family.</text>
</comment>
<name>A0ABN8BB12_CHISP</name>
<feature type="region of interest" description="Disordered" evidence="10">
    <location>
        <begin position="701"/>
        <end position="739"/>
    </location>
</feature>
<sequence>MDNLKQFNTMASDENWRTPNFRQNVVTKIEEVIQRSGMQVARNSSEMENHVFSKAKTREEYMNMVAKLILHVREMSQPKQNPGAPNMQGPNQNQPGPNPQVQAQQGQTPQAPNAQGGMNPDPINALQNLASQGSRNQMMNMGSQGQMQQQGVLGPNPGMGGMQQQMGQQGPIVSQGGPQAQTATNLLQTLTQRPQMNMQQLQNKLGGGMGMVPNQGQMGNNMGMGGMGNPMGSQLQSQLAGPGMQGQIMPNMSMQNNMSVPMSAANSMGGQMGGPCNQVGGMGGQMTPNSMQGQMPGQMVGNMSNNQIVGLNMLHMQGRVQPKPEVVGGMLGAAYGQRAPAPSQFLRQSPSPSAPSPNMGGPSPVSMGVMGGAGVGGGPMPSPLSGLGGLGACGGSPSPSAPPQHIAHHVAQQQRGVGMGMVASPSSSLNTPVGGGVASPGGEEAAYREKVRQLSKYIEPLRRMVHRMMSEGENVEKLTKMKNLLEILQSPNKRMPLETLIKCEVVLEKLDFKRSEGVVVGLPPGKEPIYNPLLEVVNNCLQSPLANHTLKRTFGSTLDALNGPEIKNLPPPHKVQKVEEPTMDIPDVLQGEIARLDSRFKVSLETMQLSGGTGAISLIAQLDDARLPCVPAVHVTVPRDYPAHSPARMRTTRRRDTTPPDSFLARVERAMDARCARSVTRGCSATRDRAARLPGALARQDADHQAAGHHAPRLVPGARGAGHGRAMCEVSDPRVQRHT</sequence>
<comment type="subcellular location">
    <subcellularLocation>
        <location evidence="1 9">Nucleus</location>
    </subcellularLocation>
</comment>
<feature type="domain" description="Mediator of RNA polymerase II transcription subunit 15 N-terminal" evidence="11">
    <location>
        <begin position="13"/>
        <end position="82"/>
    </location>
</feature>
<dbReference type="SUPFAM" id="SSF47040">
    <property type="entry name" value="Kix domain of CBP (creb binding protein)"/>
    <property type="match status" value="1"/>
</dbReference>
<evidence type="ECO:0000259" key="11">
    <source>
        <dbReference type="Pfam" id="PF09606"/>
    </source>
</evidence>
<comment type="function">
    <text evidence="9">Component of the Mediator complex, a coactivator involved in the regulated transcription of nearly all RNA polymerase II-dependent genes. Mediator functions as a bridge to convey information from gene-specific regulatory proteins to the basal RNA polymerase II transcription machinery. Mediator is recruited to promoters by direct interactions with regulatory proteins and serves as a scaffold for the assembly of a functional preinitiation complex with RNA polymerase II and the general transcription factors.</text>
</comment>
<accession>A0ABN8BB12</accession>
<dbReference type="Proteomes" id="UP001153292">
    <property type="component" value="Chromosome 3"/>
</dbReference>
<evidence type="ECO:0000256" key="10">
    <source>
        <dbReference type="SAM" id="MobiDB-lite"/>
    </source>
</evidence>
<evidence type="ECO:0000256" key="4">
    <source>
        <dbReference type="ARBA" id="ARBA00023015"/>
    </source>
</evidence>
<feature type="region of interest" description="Disordered" evidence="10">
    <location>
        <begin position="641"/>
        <end position="660"/>
    </location>
</feature>
<gene>
    <name evidence="9" type="primary">MED15</name>
    <name evidence="14" type="ORF">CHILSU_LOCUS7940</name>
</gene>
<evidence type="ECO:0000313" key="15">
    <source>
        <dbReference type="Proteomes" id="UP001153292"/>
    </source>
</evidence>
<evidence type="ECO:0000256" key="2">
    <source>
        <dbReference type="ARBA" id="ARBA00009807"/>
    </source>
</evidence>
<evidence type="ECO:0000259" key="12">
    <source>
        <dbReference type="Pfam" id="PF21538"/>
    </source>
</evidence>
<feature type="domain" description="ARC105/Med15 mediator subunit C-terminal" evidence="13">
    <location>
        <begin position="585"/>
        <end position="679"/>
    </location>
</feature>
<evidence type="ECO:0000256" key="8">
    <source>
        <dbReference type="ARBA" id="ARBA00032016"/>
    </source>
</evidence>
<keyword evidence="15" id="KW-1185">Reference proteome</keyword>
<dbReference type="Gene3D" id="1.10.246.20">
    <property type="entry name" value="Coactivator CBP, KIX domain"/>
    <property type="match status" value="1"/>
</dbReference>
<feature type="region of interest" description="Disordered" evidence="10">
    <location>
        <begin position="77"/>
        <end position="126"/>
    </location>
</feature>
<dbReference type="InterPro" id="IPR048386">
    <property type="entry name" value="Med15_C"/>
</dbReference>
<keyword evidence="4 9" id="KW-0805">Transcription regulation</keyword>
<dbReference type="PANTHER" id="PTHR31804">
    <property type="entry name" value="MEDIATOR OF RNA POLYMERASE II TRANSCRIPTION SUBUNIT 15"/>
    <property type="match status" value="1"/>
</dbReference>
<dbReference type="EMBL" id="OU963896">
    <property type="protein sequence ID" value="CAH0404595.1"/>
    <property type="molecule type" value="Genomic_DNA"/>
</dbReference>
<keyword evidence="7 9" id="KW-0539">Nucleus</keyword>
<evidence type="ECO:0000256" key="5">
    <source>
        <dbReference type="ARBA" id="ARBA00023159"/>
    </source>
</evidence>
<comment type="subunit">
    <text evidence="9">Component of the Mediator complex.</text>
</comment>
<feature type="region of interest" description="Disordered" evidence="10">
    <location>
        <begin position="424"/>
        <end position="444"/>
    </location>
</feature>
<evidence type="ECO:0000313" key="14">
    <source>
        <dbReference type="EMBL" id="CAH0404595.1"/>
    </source>
</evidence>
<dbReference type="Pfam" id="PF21539">
    <property type="entry name" value="Med15_C"/>
    <property type="match status" value="1"/>
</dbReference>
<proteinExistence type="inferred from homology"/>
<evidence type="ECO:0000256" key="1">
    <source>
        <dbReference type="ARBA" id="ARBA00004123"/>
    </source>
</evidence>
<evidence type="ECO:0000259" key="13">
    <source>
        <dbReference type="Pfam" id="PF21539"/>
    </source>
</evidence>